<dbReference type="EMBL" id="ML978124">
    <property type="protein sequence ID" value="KAF2100555.1"/>
    <property type="molecule type" value="Genomic_DNA"/>
</dbReference>
<dbReference type="Gene3D" id="3.40.720.10">
    <property type="entry name" value="Alkaline Phosphatase, subunit A"/>
    <property type="match status" value="2"/>
</dbReference>
<evidence type="ECO:0000313" key="4">
    <source>
        <dbReference type="Proteomes" id="UP000799772"/>
    </source>
</evidence>
<dbReference type="OrthoDB" id="5135119at2759"/>
<dbReference type="PANTHER" id="PTHR31956:SF1">
    <property type="entry name" value="NON-SPECIFIC PHOSPHOLIPASE C1"/>
    <property type="match status" value="1"/>
</dbReference>
<feature type="chain" id="PRO_5040279593" evidence="2">
    <location>
        <begin position="17"/>
        <end position="478"/>
    </location>
</feature>
<dbReference type="GO" id="GO:0009395">
    <property type="term" value="P:phospholipid catabolic process"/>
    <property type="evidence" value="ECO:0007669"/>
    <property type="project" value="TreeGrafter"/>
</dbReference>
<dbReference type="InterPro" id="IPR007312">
    <property type="entry name" value="Phosphoesterase"/>
</dbReference>
<name>A0A9P4M809_9PEZI</name>
<sequence length="478" mass="53886">MRLSLLIASAAGLAAALPQPLDSRASPKPTYGNQVVWGKLRKNIKHVIYLMMENHSFDNIAGYWDFNKNMDGLIGKTFCNDYTNPNWTVYGEPLQICAAPYEEEVPLKDPDHAFAGTSYEIYQKWEPTKEDKPNMQGFIERHSEKYNATPGDTAYVIRAYNQKETQVLATIAETFGFWDTYHAEHPGPTNPNRQFATSGSTCGLVDNGLQCANVGCTEPGLSCSVSIFEALSKKGISWKNYYEQTITDSTIYEYVLKNDMDKVVHADQLYKDLEEGTLPQFSYLNPECCTVDSMHPLSNPATGQQMIKHLFDSVRKSKYWDNVLIVINFDEHGGFADHVVPPTNVPIPDDKIPFNGLSDGHNVSYDFSRLGIRVPAFVISPFIPANTLIHDEGTNYAPNSAYTHTSFLHFLQNLWELEGMNNRVQWAKTFEYIFQDTPRTDVPMTLPVPQWIGGVGQNEPEAFPLLNQPLSYYENLGS</sequence>
<evidence type="ECO:0000256" key="1">
    <source>
        <dbReference type="ARBA" id="ARBA00022801"/>
    </source>
</evidence>
<dbReference type="GO" id="GO:0042578">
    <property type="term" value="F:phosphoric ester hydrolase activity"/>
    <property type="evidence" value="ECO:0007669"/>
    <property type="project" value="UniProtKB-ARBA"/>
</dbReference>
<evidence type="ECO:0000313" key="3">
    <source>
        <dbReference type="EMBL" id="KAF2100555.1"/>
    </source>
</evidence>
<dbReference type="PANTHER" id="PTHR31956">
    <property type="entry name" value="NON-SPECIFIC PHOSPHOLIPASE C4-RELATED"/>
    <property type="match status" value="1"/>
</dbReference>
<dbReference type="Pfam" id="PF04185">
    <property type="entry name" value="Phosphoesterase"/>
    <property type="match status" value="1"/>
</dbReference>
<dbReference type="Proteomes" id="UP000799772">
    <property type="component" value="Unassembled WGS sequence"/>
</dbReference>
<evidence type="ECO:0000256" key="2">
    <source>
        <dbReference type="SAM" id="SignalP"/>
    </source>
</evidence>
<proteinExistence type="predicted"/>
<reference evidence="3" key="1">
    <citation type="journal article" date="2020" name="Stud. Mycol.">
        <title>101 Dothideomycetes genomes: a test case for predicting lifestyles and emergence of pathogens.</title>
        <authorList>
            <person name="Haridas S."/>
            <person name="Albert R."/>
            <person name="Binder M."/>
            <person name="Bloem J."/>
            <person name="Labutti K."/>
            <person name="Salamov A."/>
            <person name="Andreopoulos B."/>
            <person name="Baker S."/>
            <person name="Barry K."/>
            <person name="Bills G."/>
            <person name="Bluhm B."/>
            <person name="Cannon C."/>
            <person name="Castanera R."/>
            <person name="Culley D."/>
            <person name="Daum C."/>
            <person name="Ezra D."/>
            <person name="Gonzalez J."/>
            <person name="Henrissat B."/>
            <person name="Kuo A."/>
            <person name="Liang C."/>
            <person name="Lipzen A."/>
            <person name="Lutzoni F."/>
            <person name="Magnuson J."/>
            <person name="Mondo S."/>
            <person name="Nolan M."/>
            <person name="Ohm R."/>
            <person name="Pangilinan J."/>
            <person name="Park H.-J."/>
            <person name="Ramirez L."/>
            <person name="Alfaro M."/>
            <person name="Sun H."/>
            <person name="Tritt A."/>
            <person name="Yoshinaga Y."/>
            <person name="Zwiers L.-H."/>
            <person name="Turgeon B."/>
            <person name="Goodwin S."/>
            <person name="Spatafora J."/>
            <person name="Crous P."/>
            <person name="Grigoriev I."/>
        </authorList>
    </citation>
    <scope>NUCLEOTIDE SEQUENCE</scope>
    <source>
        <strain evidence="3">CBS 133067</strain>
    </source>
</reference>
<dbReference type="AlphaFoldDB" id="A0A9P4M809"/>
<keyword evidence="4" id="KW-1185">Reference proteome</keyword>
<dbReference type="InterPro" id="IPR017850">
    <property type="entry name" value="Alkaline_phosphatase_core_sf"/>
</dbReference>
<organism evidence="3 4">
    <name type="scientific">Rhizodiscina lignyota</name>
    <dbReference type="NCBI Taxonomy" id="1504668"/>
    <lineage>
        <taxon>Eukaryota</taxon>
        <taxon>Fungi</taxon>
        <taxon>Dikarya</taxon>
        <taxon>Ascomycota</taxon>
        <taxon>Pezizomycotina</taxon>
        <taxon>Dothideomycetes</taxon>
        <taxon>Pleosporomycetidae</taxon>
        <taxon>Aulographales</taxon>
        <taxon>Rhizodiscinaceae</taxon>
        <taxon>Rhizodiscina</taxon>
    </lineage>
</organism>
<keyword evidence="2" id="KW-0732">Signal</keyword>
<gene>
    <name evidence="3" type="ORF">NA57DRAFT_54633</name>
</gene>
<feature type="signal peptide" evidence="2">
    <location>
        <begin position="1"/>
        <end position="16"/>
    </location>
</feature>
<accession>A0A9P4M809</accession>
<protein>
    <submittedName>
        <fullName evidence="3">Phospholipase, PLC-D</fullName>
    </submittedName>
</protein>
<comment type="caution">
    <text evidence="3">The sequence shown here is derived from an EMBL/GenBank/DDBJ whole genome shotgun (WGS) entry which is preliminary data.</text>
</comment>
<keyword evidence="1" id="KW-0378">Hydrolase</keyword>